<protein>
    <submittedName>
        <fullName evidence="2">Uncharacterized protein</fullName>
    </submittedName>
</protein>
<evidence type="ECO:0000313" key="3">
    <source>
        <dbReference type="Proteomes" id="UP000264353"/>
    </source>
</evidence>
<feature type="transmembrane region" description="Helical" evidence="1">
    <location>
        <begin position="145"/>
        <end position="165"/>
    </location>
</feature>
<dbReference type="Proteomes" id="UP000264353">
    <property type="component" value="Chromosome A2"/>
</dbReference>
<organism evidence="2 3">
    <name type="scientific">Brassica campestris</name>
    <name type="common">Field mustard</name>
    <dbReference type="NCBI Taxonomy" id="3711"/>
    <lineage>
        <taxon>Eukaryota</taxon>
        <taxon>Viridiplantae</taxon>
        <taxon>Streptophyta</taxon>
        <taxon>Embryophyta</taxon>
        <taxon>Tracheophyta</taxon>
        <taxon>Spermatophyta</taxon>
        <taxon>Magnoliopsida</taxon>
        <taxon>eudicotyledons</taxon>
        <taxon>Gunneridae</taxon>
        <taxon>Pentapetalae</taxon>
        <taxon>rosids</taxon>
        <taxon>malvids</taxon>
        <taxon>Brassicales</taxon>
        <taxon>Brassicaceae</taxon>
        <taxon>Brassiceae</taxon>
        <taxon>Brassica</taxon>
    </lineage>
</organism>
<name>A0A398AFN2_BRACM</name>
<gene>
    <name evidence="2" type="ORF">BRARA_B02729</name>
</gene>
<accession>A0A398AFN2</accession>
<sequence length="170" mass="19713">MSLLICLPPIGLYVNFPSWVCWFLWITRNRHVFENHHISAGSTISSALASAREWKMAQQGCLSLYRISAFLTGTITPPPQTVVCNSEAAWSRESGIAGLGWIYDYTHLNIKEVMSKCFFLFYSDFQEFIRAISSLKFYSREFYRVFTDIEFLSLQFVFVLFQLLLDLKTC</sequence>
<keyword evidence="1" id="KW-1133">Transmembrane helix</keyword>
<dbReference type="AlphaFoldDB" id="A0A398AFN2"/>
<reference evidence="2 3" key="1">
    <citation type="submission" date="2018-06" db="EMBL/GenBank/DDBJ databases">
        <title>WGS assembly of Brassica rapa FPsc.</title>
        <authorList>
            <person name="Bowman J."/>
            <person name="Kohchi T."/>
            <person name="Yamato K."/>
            <person name="Jenkins J."/>
            <person name="Shu S."/>
            <person name="Ishizaki K."/>
            <person name="Yamaoka S."/>
            <person name="Nishihama R."/>
            <person name="Nakamura Y."/>
            <person name="Berger F."/>
            <person name="Adam C."/>
            <person name="Aki S."/>
            <person name="Althoff F."/>
            <person name="Araki T."/>
            <person name="Arteaga-Vazquez M."/>
            <person name="Balasubrmanian S."/>
            <person name="Bauer D."/>
            <person name="Boehm C."/>
            <person name="Briginshaw L."/>
            <person name="Caballero-Perez J."/>
            <person name="Catarino B."/>
            <person name="Chen F."/>
            <person name="Chiyoda S."/>
            <person name="Chovatia M."/>
            <person name="Davies K."/>
            <person name="Delmans M."/>
            <person name="Demura T."/>
            <person name="Dierschke T."/>
            <person name="Dolan L."/>
            <person name="Dorantes-Acosta A."/>
            <person name="Eklund D."/>
            <person name="Florent S."/>
            <person name="Flores-Sandoval E."/>
            <person name="Fujiyama A."/>
            <person name="Fukuzawa H."/>
            <person name="Galik B."/>
            <person name="Grimanelli D."/>
            <person name="Grimwood J."/>
            <person name="Grossniklaus U."/>
            <person name="Hamada T."/>
            <person name="Haseloff J."/>
            <person name="Hetherington A."/>
            <person name="Higo A."/>
            <person name="Hirakawa Y."/>
            <person name="Hundley H."/>
            <person name="Ikeda Y."/>
            <person name="Inoue K."/>
            <person name="Inoue S."/>
            <person name="Ishida S."/>
            <person name="Jia Q."/>
            <person name="Kakita M."/>
            <person name="Kanazawa T."/>
            <person name="Kawai Y."/>
            <person name="Kawashima T."/>
            <person name="Kennedy M."/>
            <person name="Kinose K."/>
            <person name="Kinoshita T."/>
            <person name="Kohara Y."/>
            <person name="Koide E."/>
            <person name="Komatsu K."/>
            <person name="Kopischke S."/>
            <person name="Kubo M."/>
            <person name="Kyozuka J."/>
            <person name="Lagercrantz U."/>
            <person name="Lin S."/>
            <person name="Lindquist E."/>
            <person name="Lipzen A."/>
            <person name="Lu C."/>
            <person name="Luna E."/>
            <person name="Martienssen R."/>
            <person name="Minamino N."/>
            <person name="Mizutani M."/>
            <person name="Mizutani M."/>
            <person name="Mochizuki N."/>
            <person name="Monte I."/>
            <person name="Mosher R."/>
            <person name="Nagasaki H."/>
            <person name="Nakagami H."/>
            <person name="Naramoto S."/>
            <person name="Nishitani K."/>
            <person name="Ohtani M."/>
            <person name="Okamoto T."/>
            <person name="Okumura M."/>
            <person name="Phillips J."/>
            <person name="Pollak B."/>
            <person name="Reinders A."/>
            <person name="Roevekamp M."/>
            <person name="Sano R."/>
            <person name="Sawa S."/>
            <person name="Schmid M."/>
            <person name="Shirakawa M."/>
            <person name="Solano R."/>
            <person name="Spunde A."/>
            <person name="Suetsugu N."/>
            <person name="Sugano S."/>
            <person name="Sugiyama A."/>
            <person name="Sun R."/>
            <person name="Suzuki Y."/>
            <person name="Takenaka M."/>
            <person name="Takezawa D."/>
            <person name="Tomogane H."/>
            <person name="Tsuzuki M."/>
            <person name="Ueda T."/>
            <person name="Umeda M."/>
            <person name="Ward J."/>
            <person name="Watanabe Y."/>
            <person name="Yazaki K."/>
            <person name="Yokoyama R."/>
            <person name="Yoshitake Y."/>
            <person name="Yotsui I."/>
            <person name="Zachgo S."/>
            <person name="Schmutz J."/>
        </authorList>
    </citation>
    <scope>NUCLEOTIDE SEQUENCE [LARGE SCALE GENOMIC DNA]</scope>
    <source>
        <strain evidence="3">cv. B-3</strain>
    </source>
</reference>
<dbReference type="EMBL" id="CM010629">
    <property type="protein sequence ID" value="RID75698.1"/>
    <property type="molecule type" value="Genomic_DNA"/>
</dbReference>
<keyword evidence="1" id="KW-0472">Membrane</keyword>
<proteinExistence type="predicted"/>
<keyword evidence="1" id="KW-0812">Transmembrane</keyword>
<evidence type="ECO:0000256" key="1">
    <source>
        <dbReference type="SAM" id="Phobius"/>
    </source>
</evidence>
<evidence type="ECO:0000313" key="2">
    <source>
        <dbReference type="EMBL" id="RID75698.1"/>
    </source>
</evidence>